<dbReference type="GO" id="GO:0005829">
    <property type="term" value="C:cytosol"/>
    <property type="evidence" value="ECO:0007669"/>
    <property type="project" value="TreeGrafter"/>
</dbReference>
<dbReference type="InterPro" id="IPR003682">
    <property type="entry name" value="rRNA_ssu_MeTfrase_G"/>
</dbReference>
<comment type="similarity">
    <text evidence="6">Belongs to the methyltransferase superfamily. RNA methyltransferase RsmG family.</text>
</comment>
<name>A0A6J4U9X3_9SPHN</name>
<evidence type="ECO:0000313" key="7">
    <source>
        <dbReference type="EMBL" id="CAA9544281.1"/>
    </source>
</evidence>
<dbReference type="EMBL" id="CADCWD010000079">
    <property type="protein sequence ID" value="CAA9544281.1"/>
    <property type="molecule type" value="Genomic_DNA"/>
</dbReference>
<dbReference type="NCBIfam" id="TIGR00138">
    <property type="entry name" value="rsmG_gidB"/>
    <property type="match status" value="1"/>
</dbReference>
<comment type="function">
    <text evidence="6">Specifically methylates the N7 position of guanine in position 527 of 16S rRNA.</text>
</comment>
<dbReference type="HAMAP" id="MF_00074">
    <property type="entry name" value="16SrRNA_methyltr_G"/>
    <property type="match status" value="1"/>
</dbReference>
<evidence type="ECO:0000256" key="2">
    <source>
        <dbReference type="ARBA" id="ARBA00022552"/>
    </source>
</evidence>
<keyword evidence="1 6" id="KW-0963">Cytoplasm</keyword>
<evidence type="ECO:0000256" key="5">
    <source>
        <dbReference type="ARBA" id="ARBA00022691"/>
    </source>
</evidence>
<dbReference type="PANTHER" id="PTHR31760">
    <property type="entry name" value="S-ADENOSYL-L-METHIONINE-DEPENDENT METHYLTRANSFERASES SUPERFAMILY PROTEIN"/>
    <property type="match status" value="1"/>
</dbReference>
<keyword evidence="3 6" id="KW-0489">Methyltransferase</keyword>
<feature type="binding site" evidence="6">
    <location>
        <begin position="126"/>
        <end position="127"/>
    </location>
    <ligand>
        <name>S-adenosyl-L-methionine</name>
        <dbReference type="ChEBI" id="CHEBI:59789"/>
    </ligand>
</feature>
<dbReference type="EC" id="2.1.1.170" evidence="6"/>
<dbReference type="CDD" id="cd02440">
    <property type="entry name" value="AdoMet_MTases"/>
    <property type="match status" value="1"/>
</dbReference>
<gene>
    <name evidence="6" type="primary">rsmG</name>
    <name evidence="7" type="ORF">AVDCRST_MAG23-2385</name>
</gene>
<dbReference type="Pfam" id="PF02527">
    <property type="entry name" value="GidB"/>
    <property type="match status" value="1"/>
</dbReference>
<keyword evidence="5 6" id="KW-0949">S-adenosyl-L-methionine</keyword>
<reference evidence="7" key="1">
    <citation type="submission" date="2020-02" db="EMBL/GenBank/DDBJ databases">
        <authorList>
            <person name="Meier V. D."/>
        </authorList>
    </citation>
    <scope>NUCLEOTIDE SEQUENCE</scope>
    <source>
        <strain evidence="7">AVDCRST_MAG23</strain>
    </source>
</reference>
<protein>
    <recommendedName>
        <fullName evidence="6">Ribosomal RNA small subunit methyltransferase G</fullName>
        <ecNumber evidence="6">2.1.1.170</ecNumber>
    </recommendedName>
    <alternativeName>
        <fullName evidence="6">16S rRNA 7-methylguanosine methyltransferase</fullName>
        <shortName evidence="6">16S rRNA m7G methyltransferase</shortName>
    </alternativeName>
</protein>
<evidence type="ECO:0000256" key="6">
    <source>
        <dbReference type="HAMAP-Rule" id="MF_00074"/>
    </source>
</evidence>
<sequence length="214" mass="24172">MEEAKARLWLEQELGVPRETMERLGAFVELLRRENEVQNLVSKITLDQIWTRHIVDSAQLLRLASGEGPRWLDLGTGAGFPGLVIALLYGGEVTMVEARRLRVDFLSRAAQVLQLQPSTQILCAKVERLEEVSFGVISARAFAPLDRLLSLGERFASPETRWVLPKGRNAKSELEDARASWQGDFRLEQSLTDPDAWIIVAENVRRRVKGKRGK</sequence>
<keyword evidence="4 6" id="KW-0808">Transferase</keyword>
<comment type="catalytic activity">
    <reaction evidence="6">
        <text>guanosine(527) in 16S rRNA + S-adenosyl-L-methionine = N(7)-methylguanosine(527) in 16S rRNA + S-adenosyl-L-homocysteine</text>
        <dbReference type="Rhea" id="RHEA:42732"/>
        <dbReference type="Rhea" id="RHEA-COMP:10209"/>
        <dbReference type="Rhea" id="RHEA-COMP:10210"/>
        <dbReference type="ChEBI" id="CHEBI:57856"/>
        <dbReference type="ChEBI" id="CHEBI:59789"/>
        <dbReference type="ChEBI" id="CHEBI:74269"/>
        <dbReference type="ChEBI" id="CHEBI:74480"/>
        <dbReference type="EC" id="2.1.1.170"/>
    </reaction>
</comment>
<dbReference type="InterPro" id="IPR029063">
    <property type="entry name" value="SAM-dependent_MTases_sf"/>
</dbReference>
<dbReference type="AlphaFoldDB" id="A0A6J4U9X3"/>
<feature type="binding site" evidence="6">
    <location>
        <position position="80"/>
    </location>
    <ligand>
        <name>S-adenosyl-L-methionine</name>
        <dbReference type="ChEBI" id="CHEBI:59789"/>
    </ligand>
</feature>
<comment type="subcellular location">
    <subcellularLocation>
        <location evidence="6">Cytoplasm</location>
    </subcellularLocation>
</comment>
<evidence type="ECO:0000256" key="3">
    <source>
        <dbReference type="ARBA" id="ARBA00022603"/>
    </source>
</evidence>
<dbReference type="PANTHER" id="PTHR31760:SF0">
    <property type="entry name" value="S-ADENOSYL-L-METHIONINE-DEPENDENT METHYLTRANSFERASES SUPERFAMILY PROTEIN"/>
    <property type="match status" value="1"/>
</dbReference>
<dbReference type="Gene3D" id="3.40.50.150">
    <property type="entry name" value="Vaccinia Virus protein VP39"/>
    <property type="match status" value="1"/>
</dbReference>
<evidence type="ECO:0000256" key="4">
    <source>
        <dbReference type="ARBA" id="ARBA00022679"/>
    </source>
</evidence>
<keyword evidence="2 6" id="KW-0698">rRNA processing</keyword>
<organism evidence="7">
    <name type="scientific">uncultured Sphingosinicella sp</name>
    <dbReference type="NCBI Taxonomy" id="478748"/>
    <lineage>
        <taxon>Bacteria</taxon>
        <taxon>Pseudomonadati</taxon>
        <taxon>Pseudomonadota</taxon>
        <taxon>Alphaproteobacteria</taxon>
        <taxon>Sphingomonadales</taxon>
        <taxon>Sphingosinicellaceae</taxon>
        <taxon>Sphingosinicella</taxon>
        <taxon>environmental samples</taxon>
    </lineage>
</organism>
<feature type="binding site" evidence="6">
    <location>
        <position position="140"/>
    </location>
    <ligand>
        <name>S-adenosyl-L-methionine</name>
        <dbReference type="ChEBI" id="CHEBI:59789"/>
    </ligand>
</feature>
<evidence type="ECO:0000256" key="1">
    <source>
        <dbReference type="ARBA" id="ARBA00022490"/>
    </source>
</evidence>
<dbReference type="SUPFAM" id="SSF53335">
    <property type="entry name" value="S-adenosyl-L-methionine-dependent methyltransferases"/>
    <property type="match status" value="1"/>
</dbReference>
<comment type="caution">
    <text evidence="6">Lacks conserved residue(s) required for the propagation of feature annotation.</text>
</comment>
<feature type="binding site" evidence="6">
    <location>
        <position position="75"/>
    </location>
    <ligand>
        <name>S-adenosyl-L-methionine</name>
        <dbReference type="ChEBI" id="CHEBI:59789"/>
    </ligand>
</feature>
<accession>A0A6J4U9X3</accession>
<proteinExistence type="inferred from homology"/>
<dbReference type="GO" id="GO:0070043">
    <property type="term" value="F:rRNA (guanine-N7-)-methyltransferase activity"/>
    <property type="evidence" value="ECO:0007669"/>
    <property type="project" value="UniProtKB-UniRule"/>
</dbReference>